<reference evidence="2 3" key="1">
    <citation type="submission" date="2019-10" db="EMBL/GenBank/DDBJ databases">
        <authorList>
            <person name="Palmer J.M."/>
        </authorList>
    </citation>
    <scope>NUCLEOTIDE SEQUENCE [LARGE SCALE GENOMIC DNA]</scope>
    <source>
        <strain evidence="2 3">TWF694</strain>
    </source>
</reference>
<sequence length="350" mass="38619">MFYIYAPHHVHRQPIRRPPLQVSHRMRMCWAAFALDAEESGWDDFITSRKSISSSPSLSEPTSPTVAPSTAVVQSIQSPATPTSASIPLSEDRLWTSTTTKFESMWQKEVGAVPVVSEPVIVDMDADVDMIMDMDMDMDHVIPVVPSVAPIVTPSEQQEWQKTIDAQIEEGKKQLEITTVQIARVEEVIKPGKRYIPTKITAYFPSSPVLSIPLNLRTAAVKESTTIGESVEDLKQIEILEELAKSLSSVSIRTTRSRTHVQQQQQVVKSKPPPIGIGMMMGFKNAKKSEPSLSPRLKGKEVEMNMAPTKITKRGVISGTRGMPLGGRGRGVAMKRRNSGGSYRGETISL</sequence>
<dbReference type="AlphaFoldDB" id="A0AAV9X7N1"/>
<comment type="caution">
    <text evidence="2">The sequence shown here is derived from an EMBL/GenBank/DDBJ whole genome shotgun (WGS) entry which is preliminary data.</text>
</comment>
<accession>A0AAV9X7N1</accession>
<evidence type="ECO:0000256" key="1">
    <source>
        <dbReference type="SAM" id="MobiDB-lite"/>
    </source>
</evidence>
<dbReference type="Proteomes" id="UP001365542">
    <property type="component" value="Unassembled WGS sequence"/>
</dbReference>
<gene>
    <name evidence="2" type="ORF">TWF694_010975</name>
</gene>
<protein>
    <submittedName>
        <fullName evidence="2">Uncharacterized protein</fullName>
    </submittedName>
</protein>
<name>A0AAV9X7N1_9PEZI</name>
<evidence type="ECO:0000313" key="3">
    <source>
        <dbReference type="Proteomes" id="UP001365542"/>
    </source>
</evidence>
<dbReference type="EMBL" id="JAVHJO010000008">
    <property type="protein sequence ID" value="KAK6538090.1"/>
    <property type="molecule type" value="Genomic_DNA"/>
</dbReference>
<feature type="region of interest" description="Disordered" evidence="1">
    <location>
        <begin position="317"/>
        <end position="350"/>
    </location>
</feature>
<organism evidence="2 3">
    <name type="scientific">Orbilia ellipsospora</name>
    <dbReference type="NCBI Taxonomy" id="2528407"/>
    <lineage>
        <taxon>Eukaryota</taxon>
        <taxon>Fungi</taxon>
        <taxon>Dikarya</taxon>
        <taxon>Ascomycota</taxon>
        <taxon>Pezizomycotina</taxon>
        <taxon>Orbiliomycetes</taxon>
        <taxon>Orbiliales</taxon>
        <taxon>Orbiliaceae</taxon>
        <taxon>Orbilia</taxon>
    </lineage>
</organism>
<evidence type="ECO:0000313" key="2">
    <source>
        <dbReference type="EMBL" id="KAK6538090.1"/>
    </source>
</evidence>
<keyword evidence="3" id="KW-1185">Reference proteome</keyword>
<proteinExistence type="predicted"/>